<evidence type="ECO:0000313" key="2">
    <source>
        <dbReference type="Proteomes" id="UP001163321"/>
    </source>
</evidence>
<name>A0ACC0VXG2_9STRA</name>
<comment type="caution">
    <text evidence="1">The sequence shown here is derived from an EMBL/GenBank/DDBJ whole genome shotgun (WGS) entry which is preliminary data.</text>
</comment>
<reference evidence="1 2" key="1">
    <citation type="journal article" date="2022" name="bioRxiv">
        <title>The genome of the oomycete Peronosclerospora sorghi, a cosmopolitan pathogen of maize and sorghum, is inflated with dispersed pseudogenes.</title>
        <authorList>
            <person name="Fletcher K."/>
            <person name="Martin F."/>
            <person name="Isakeit T."/>
            <person name="Cavanaugh K."/>
            <person name="Magill C."/>
            <person name="Michelmore R."/>
        </authorList>
    </citation>
    <scope>NUCLEOTIDE SEQUENCE [LARGE SCALE GENOMIC DNA]</scope>
    <source>
        <strain evidence="1">P6</strain>
    </source>
</reference>
<keyword evidence="2" id="KW-1185">Reference proteome</keyword>
<gene>
    <name evidence="1" type="ORF">PsorP6_009073</name>
</gene>
<sequence>MIKRLAILLLVVLVSMTTVRADDPPATSALEDASKEQTPPGVFLLADKEPVPSNKEQLELIFGGGGGFIRTAGITYRCRYTYPYAGSFRYGRRYSIGYWNSFGRSSMARTVYSVVHMVYGITAKGLHFLLV</sequence>
<proteinExistence type="predicted"/>
<organism evidence="1 2">
    <name type="scientific">Peronosclerospora sorghi</name>
    <dbReference type="NCBI Taxonomy" id="230839"/>
    <lineage>
        <taxon>Eukaryota</taxon>
        <taxon>Sar</taxon>
        <taxon>Stramenopiles</taxon>
        <taxon>Oomycota</taxon>
        <taxon>Peronosporomycetes</taxon>
        <taxon>Peronosporales</taxon>
        <taxon>Peronosporaceae</taxon>
        <taxon>Peronosclerospora</taxon>
    </lineage>
</organism>
<accession>A0ACC0VXG2</accession>
<dbReference type="Proteomes" id="UP001163321">
    <property type="component" value="Chromosome 5"/>
</dbReference>
<evidence type="ECO:0000313" key="1">
    <source>
        <dbReference type="EMBL" id="KAI9911245.1"/>
    </source>
</evidence>
<protein>
    <submittedName>
        <fullName evidence="1">Uncharacterized protein</fullName>
    </submittedName>
</protein>
<dbReference type="EMBL" id="CM047584">
    <property type="protein sequence ID" value="KAI9911245.1"/>
    <property type="molecule type" value="Genomic_DNA"/>
</dbReference>